<sequence>MVDYLHMLPIELWREILSLAYPSMPDETTCDDPIDFFDTLPAVVKDNGAPEYFSKHRANLRLVCRFFEPIARDLLFTDLEITTKDRGEEKYLEALSSLAKNGRHLGGSRTPHPS</sequence>
<name>G4THS0_SERID</name>
<dbReference type="InParanoid" id="G4THS0"/>
<comment type="caution">
    <text evidence="1">The sequence shown here is derived from an EMBL/GenBank/DDBJ whole genome shotgun (WGS) entry which is preliminary data.</text>
</comment>
<gene>
    <name evidence="1" type="ORF">PIIN_04799</name>
</gene>
<dbReference type="AlphaFoldDB" id="G4THS0"/>
<evidence type="ECO:0000313" key="2">
    <source>
        <dbReference type="Proteomes" id="UP000007148"/>
    </source>
</evidence>
<evidence type="ECO:0000313" key="1">
    <source>
        <dbReference type="EMBL" id="CCA70863.1"/>
    </source>
</evidence>
<dbReference type="HOGENOM" id="CLU_2122002_0_0_1"/>
<reference evidence="1 2" key="1">
    <citation type="journal article" date="2011" name="PLoS Pathog.">
        <title>Endophytic Life Strategies Decoded by Genome and Transcriptome Analyses of the Mutualistic Root Symbiont Piriformospora indica.</title>
        <authorList>
            <person name="Zuccaro A."/>
            <person name="Lahrmann U."/>
            <person name="Guldener U."/>
            <person name="Langen G."/>
            <person name="Pfiffi S."/>
            <person name="Biedenkopf D."/>
            <person name="Wong P."/>
            <person name="Samans B."/>
            <person name="Grimm C."/>
            <person name="Basiewicz M."/>
            <person name="Murat C."/>
            <person name="Martin F."/>
            <person name="Kogel K.H."/>
        </authorList>
    </citation>
    <scope>NUCLEOTIDE SEQUENCE [LARGE SCALE GENOMIC DNA]</scope>
    <source>
        <strain evidence="1 2">DSM 11827</strain>
    </source>
</reference>
<proteinExistence type="predicted"/>
<organism evidence="1 2">
    <name type="scientific">Serendipita indica (strain DSM 11827)</name>
    <name type="common">Root endophyte fungus</name>
    <name type="synonym">Piriformospora indica</name>
    <dbReference type="NCBI Taxonomy" id="1109443"/>
    <lineage>
        <taxon>Eukaryota</taxon>
        <taxon>Fungi</taxon>
        <taxon>Dikarya</taxon>
        <taxon>Basidiomycota</taxon>
        <taxon>Agaricomycotina</taxon>
        <taxon>Agaricomycetes</taxon>
        <taxon>Sebacinales</taxon>
        <taxon>Serendipitaceae</taxon>
        <taxon>Serendipita</taxon>
    </lineage>
</organism>
<protein>
    <submittedName>
        <fullName evidence="1">Uncharacterized protein</fullName>
    </submittedName>
</protein>
<dbReference type="EMBL" id="CAFZ01000097">
    <property type="protein sequence ID" value="CCA70863.1"/>
    <property type="molecule type" value="Genomic_DNA"/>
</dbReference>
<accession>G4THS0</accession>
<keyword evidence="2" id="KW-1185">Reference proteome</keyword>
<dbReference type="Proteomes" id="UP000007148">
    <property type="component" value="Unassembled WGS sequence"/>
</dbReference>